<dbReference type="EMBL" id="NCKW01011159">
    <property type="protein sequence ID" value="POM64201.1"/>
    <property type="molecule type" value="Genomic_DNA"/>
</dbReference>
<comment type="caution">
    <text evidence="1">The sequence shown here is derived from an EMBL/GenBank/DDBJ whole genome shotgun (WGS) entry which is preliminary data.</text>
</comment>
<sequence length="141" mass="15861">MCLIDFYQVIETHGFASMLEAGCKSRPNYRDRMKNRCKLIIENVLLIMLKTETKRLVLRHHREAKTDDIALHRLILTRAKLPQRYHQILSSPADTGSEVNVVPAGAIRGLDVCGSPVATEAMEIPVFLDFVGGETLVCKQL</sequence>
<dbReference type="Proteomes" id="UP000237271">
    <property type="component" value="Unassembled WGS sequence"/>
</dbReference>
<dbReference type="AlphaFoldDB" id="A0A2P4XF70"/>
<reference evidence="1 2" key="1">
    <citation type="journal article" date="2017" name="Genome Biol. Evol.">
        <title>Phytophthora megakarya and P. palmivora, closely related causal agents of cacao black pod rot, underwent increases in genome sizes and gene numbers by different mechanisms.</title>
        <authorList>
            <person name="Ali S.S."/>
            <person name="Shao J."/>
            <person name="Lary D.J."/>
            <person name="Kronmiller B."/>
            <person name="Shen D."/>
            <person name="Strem M.D."/>
            <person name="Amoako-Attah I."/>
            <person name="Akrofi A.Y."/>
            <person name="Begoude B.A."/>
            <person name="Ten Hoopen G.M."/>
            <person name="Coulibaly K."/>
            <person name="Kebe B.I."/>
            <person name="Melnick R.L."/>
            <person name="Guiltinan M.J."/>
            <person name="Tyler B.M."/>
            <person name="Meinhardt L.W."/>
            <person name="Bailey B.A."/>
        </authorList>
    </citation>
    <scope>NUCLEOTIDE SEQUENCE [LARGE SCALE GENOMIC DNA]</scope>
    <source>
        <strain evidence="2">sbr112.9</strain>
    </source>
</reference>
<evidence type="ECO:0000313" key="1">
    <source>
        <dbReference type="EMBL" id="POM64201.1"/>
    </source>
</evidence>
<gene>
    <name evidence="1" type="ORF">PHPALM_20302</name>
</gene>
<keyword evidence="2" id="KW-1185">Reference proteome</keyword>
<dbReference type="OrthoDB" id="129304at2759"/>
<organism evidence="1 2">
    <name type="scientific">Phytophthora palmivora</name>
    <dbReference type="NCBI Taxonomy" id="4796"/>
    <lineage>
        <taxon>Eukaryota</taxon>
        <taxon>Sar</taxon>
        <taxon>Stramenopiles</taxon>
        <taxon>Oomycota</taxon>
        <taxon>Peronosporomycetes</taxon>
        <taxon>Peronosporales</taxon>
        <taxon>Peronosporaceae</taxon>
        <taxon>Phytophthora</taxon>
    </lineage>
</organism>
<name>A0A2P4XF70_9STRA</name>
<protein>
    <submittedName>
        <fullName evidence="1">Uncharacterized protein</fullName>
    </submittedName>
</protein>
<evidence type="ECO:0000313" key="2">
    <source>
        <dbReference type="Proteomes" id="UP000237271"/>
    </source>
</evidence>
<proteinExistence type="predicted"/>
<accession>A0A2P4XF70</accession>